<dbReference type="PRINTS" id="PR00080">
    <property type="entry name" value="SDRFAMILY"/>
</dbReference>
<evidence type="ECO:0000256" key="3">
    <source>
        <dbReference type="RuleBase" id="RU000363"/>
    </source>
</evidence>
<dbReference type="InterPro" id="IPR020904">
    <property type="entry name" value="Sc_DH/Rdtase_CS"/>
</dbReference>
<dbReference type="Pfam" id="PF00106">
    <property type="entry name" value="adh_short"/>
    <property type="match status" value="1"/>
</dbReference>
<proteinExistence type="inferred from homology"/>
<evidence type="ECO:0000259" key="4">
    <source>
        <dbReference type="SMART" id="SM00822"/>
    </source>
</evidence>
<dbReference type="PANTHER" id="PTHR42760:SF133">
    <property type="entry name" value="3-OXOACYL-[ACYL-CARRIER-PROTEIN] REDUCTASE"/>
    <property type="match status" value="1"/>
</dbReference>
<keyword evidence="7" id="KW-1185">Reference proteome</keyword>
<dbReference type="InterPro" id="IPR036291">
    <property type="entry name" value="NAD(P)-bd_dom_sf"/>
</dbReference>
<dbReference type="PROSITE" id="PS00061">
    <property type="entry name" value="ADH_SHORT"/>
    <property type="match status" value="1"/>
</dbReference>
<evidence type="ECO:0000313" key="5">
    <source>
        <dbReference type="EMBL" id="OAJ56525.1"/>
    </source>
</evidence>
<dbReference type="FunFam" id="3.40.50.720:FF:000084">
    <property type="entry name" value="Short-chain dehydrogenase reductase"/>
    <property type="match status" value="1"/>
</dbReference>
<evidence type="ECO:0000256" key="2">
    <source>
        <dbReference type="ARBA" id="ARBA00023002"/>
    </source>
</evidence>
<dbReference type="Gene3D" id="3.40.50.720">
    <property type="entry name" value="NAD(P)-binding Rossmann-like Domain"/>
    <property type="match status" value="1"/>
</dbReference>
<comment type="similarity">
    <text evidence="1 3">Belongs to the short-chain dehydrogenases/reductases (SDR) family.</text>
</comment>
<protein>
    <submittedName>
        <fullName evidence="6">Short-chain dehydrogenase</fullName>
    </submittedName>
</protein>
<dbReference type="SUPFAM" id="SSF51735">
    <property type="entry name" value="NAD(P)-binding Rossmann-fold domains"/>
    <property type="match status" value="1"/>
</dbReference>
<dbReference type="PANTHER" id="PTHR42760">
    <property type="entry name" value="SHORT-CHAIN DEHYDROGENASES/REDUCTASES FAMILY MEMBER"/>
    <property type="match status" value="1"/>
</dbReference>
<comment type="caution">
    <text evidence="6">The sequence shown here is derived from an EMBL/GenBank/DDBJ whole genome shotgun (WGS) entry which is preliminary data.</text>
</comment>
<evidence type="ECO:0000313" key="6">
    <source>
        <dbReference type="EMBL" id="OAJ61605.1"/>
    </source>
</evidence>
<dbReference type="OrthoDB" id="5786478at2"/>
<evidence type="ECO:0000313" key="7">
    <source>
        <dbReference type="Proteomes" id="UP000077961"/>
    </source>
</evidence>
<dbReference type="SMART" id="SM00822">
    <property type="entry name" value="PKS_KR"/>
    <property type="match status" value="1"/>
</dbReference>
<dbReference type="STRING" id="1462993.A6V36_33715"/>
<dbReference type="GO" id="GO:0016616">
    <property type="term" value="F:oxidoreductase activity, acting on the CH-OH group of donors, NAD or NADP as acceptor"/>
    <property type="evidence" value="ECO:0007669"/>
    <property type="project" value="TreeGrafter"/>
</dbReference>
<dbReference type="PRINTS" id="PR00081">
    <property type="entry name" value="GDHRDH"/>
</dbReference>
<dbReference type="Proteomes" id="UP000077961">
    <property type="component" value="Unassembled WGS sequence"/>
</dbReference>
<feature type="domain" description="Ketoreductase" evidence="4">
    <location>
        <begin position="6"/>
        <end position="176"/>
    </location>
</feature>
<dbReference type="GO" id="GO:0006633">
    <property type="term" value="P:fatty acid biosynthetic process"/>
    <property type="evidence" value="ECO:0007669"/>
    <property type="project" value="TreeGrafter"/>
</dbReference>
<gene>
    <name evidence="5" type="ORF">A6V36_33715</name>
    <name evidence="6" type="ORF">A6V37_24980</name>
</gene>
<keyword evidence="2" id="KW-0560">Oxidoreductase</keyword>
<name>A0A1A9N8S4_9BURK</name>
<organism evidence="6 8">
    <name type="scientific">Paraburkholderia ginsengiterrae</name>
    <dbReference type="NCBI Taxonomy" id="1462993"/>
    <lineage>
        <taxon>Bacteria</taxon>
        <taxon>Pseudomonadati</taxon>
        <taxon>Pseudomonadota</taxon>
        <taxon>Betaproteobacteria</taxon>
        <taxon>Burkholderiales</taxon>
        <taxon>Burkholderiaceae</taxon>
        <taxon>Paraburkholderia</taxon>
    </lineage>
</organism>
<dbReference type="Proteomes" id="UP000078116">
    <property type="component" value="Unassembled WGS sequence"/>
</dbReference>
<dbReference type="EMBL" id="LXKA01000209">
    <property type="protein sequence ID" value="OAJ61605.1"/>
    <property type="molecule type" value="Genomic_DNA"/>
</dbReference>
<dbReference type="GO" id="GO:0048038">
    <property type="term" value="F:quinone binding"/>
    <property type="evidence" value="ECO:0007669"/>
    <property type="project" value="TreeGrafter"/>
</dbReference>
<sequence>MSVDGKVVVVTGGSGGIGEAVAHRLSRDGYRVAVVASSSVEKAEKVAAAIRAEGGDATGFACDVRDAEAVASLIEKVVQAFGRIDTLVNAAGVFKPTPAGSAALPDVNQMIDINLRGTWNTINAVVPRLKANGGGKIVNVASVAGLTGFGTYAIYCATKAGIVMLTRALACELGRENINVNCVAPGNTATGMNDDIRNDPEMQGLRDFMAARTPSTRTFSEPQDIAGAISFLASDSARAMHGSCLLMDEGISAGL</sequence>
<dbReference type="InterPro" id="IPR057326">
    <property type="entry name" value="KR_dom"/>
</dbReference>
<reference evidence="7 8" key="1">
    <citation type="submission" date="2016-04" db="EMBL/GenBank/DDBJ databases">
        <title>Reclassification of Paraburkholderia panaciterrae (Farh et al. 2015) Dobritsa &amp; Samadpour 2016 as a later homotypic synonym of Paraburkholderia ginsengiterrae (Farh et al. 2015) Dobritsa &amp; Samadpour 2016.</title>
        <authorList>
            <person name="Dobritsa A.P."/>
            <person name="Kutumbaka K."/>
            <person name="Samadpour M."/>
        </authorList>
    </citation>
    <scope>NUCLEOTIDE SEQUENCE [LARGE SCALE GENOMIC DNA]</scope>
    <source>
        <strain evidence="6 8">DCY85</strain>
        <strain evidence="5 7">DCY85-1</strain>
    </source>
</reference>
<dbReference type="CDD" id="cd05233">
    <property type="entry name" value="SDR_c"/>
    <property type="match status" value="1"/>
</dbReference>
<accession>A0A1A9N8S4</accession>
<dbReference type="AlphaFoldDB" id="A0A1A9N8S4"/>
<dbReference type="InterPro" id="IPR002347">
    <property type="entry name" value="SDR_fam"/>
</dbReference>
<dbReference type="EMBL" id="LXJZ01000186">
    <property type="protein sequence ID" value="OAJ56525.1"/>
    <property type="molecule type" value="Genomic_DNA"/>
</dbReference>
<evidence type="ECO:0000256" key="1">
    <source>
        <dbReference type="ARBA" id="ARBA00006484"/>
    </source>
</evidence>
<dbReference type="RefSeq" id="WP_064269574.1">
    <property type="nucleotide sequence ID" value="NZ_LXJZ01000186.1"/>
</dbReference>
<evidence type="ECO:0000313" key="8">
    <source>
        <dbReference type="Proteomes" id="UP000078116"/>
    </source>
</evidence>